<dbReference type="Pfam" id="PF01408">
    <property type="entry name" value="GFO_IDH_MocA"/>
    <property type="match status" value="1"/>
</dbReference>
<organism evidence="3 4">
    <name type="scientific">Deinococcus hopiensis KR-140</name>
    <dbReference type="NCBI Taxonomy" id="695939"/>
    <lineage>
        <taxon>Bacteria</taxon>
        <taxon>Thermotogati</taxon>
        <taxon>Deinococcota</taxon>
        <taxon>Deinococci</taxon>
        <taxon>Deinococcales</taxon>
        <taxon>Deinococcaceae</taxon>
        <taxon>Deinococcus</taxon>
    </lineage>
</organism>
<feature type="domain" description="GFO/IDH/MocA-like oxidoreductase" evidence="2">
    <location>
        <begin position="144"/>
        <end position="273"/>
    </location>
</feature>
<reference evidence="3 4" key="1">
    <citation type="submission" date="2017-04" db="EMBL/GenBank/DDBJ databases">
        <authorList>
            <person name="Afonso C.L."/>
            <person name="Miller P.J."/>
            <person name="Scott M.A."/>
            <person name="Spackman E."/>
            <person name="Goraichik I."/>
            <person name="Dimitrov K.M."/>
            <person name="Suarez D.L."/>
            <person name="Swayne D.E."/>
        </authorList>
    </citation>
    <scope>NUCLEOTIDE SEQUENCE [LARGE SCALE GENOMIC DNA]</scope>
    <source>
        <strain evidence="3 4">KR-140</strain>
    </source>
</reference>
<dbReference type="SUPFAM" id="SSF55347">
    <property type="entry name" value="Glyceraldehyde-3-phosphate dehydrogenase-like, C-terminal domain"/>
    <property type="match status" value="1"/>
</dbReference>
<dbReference type="Gene3D" id="3.40.50.720">
    <property type="entry name" value="NAD(P)-binding Rossmann-like Domain"/>
    <property type="match status" value="1"/>
</dbReference>
<evidence type="ECO:0000313" key="3">
    <source>
        <dbReference type="EMBL" id="SMB80667.1"/>
    </source>
</evidence>
<evidence type="ECO:0000259" key="1">
    <source>
        <dbReference type="Pfam" id="PF01408"/>
    </source>
</evidence>
<dbReference type="GO" id="GO:0000166">
    <property type="term" value="F:nucleotide binding"/>
    <property type="evidence" value="ECO:0007669"/>
    <property type="project" value="InterPro"/>
</dbReference>
<dbReference type="Proteomes" id="UP000192582">
    <property type="component" value="Unassembled WGS sequence"/>
</dbReference>
<dbReference type="InterPro" id="IPR051317">
    <property type="entry name" value="Gfo/Idh/MocA_oxidoreduct"/>
</dbReference>
<protein>
    <submittedName>
        <fullName evidence="3">Predicted dehydrogenase</fullName>
    </submittedName>
</protein>
<feature type="domain" description="Gfo/Idh/MocA-like oxidoreductase N-terminal" evidence="1">
    <location>
        <begin position="6"/>
        <end position="136"/>
    </location>
</feature>
<gene>
    <name evidence="3" type="ORF">SAMN00790413_05595</name>
</gene>
<accession>A0A1W1UHW6</accession>
<dbReference type="InterPro" id="IPR000683">
    <property type="entry name" value="Gfo/Idh/MocA-like_OxRdtase_N"/>
</dbReference>
<evidence type="ECO:0000313" key="4">
    <source>
        <dbReference type="Proteomes" id="UP000192582"/>
    </source>
</evidence>
<dbReference type="STRING" id="695939.SAMN00790413_05595"/>
<dbReference type="RefSeq" id="WP_245808139.1">
    <property type="nucleotide sequence ID" value="NZ_FWWU01000004.1"/>
</dbReference>
<dbReference type="InterPro" id="IPR036291">
    <property type="entry name" value="NAD(P)-bd_dom_sf"/>
</dbReference>
<dbReference type="SUPFAM" id="SSF51735">
    <property type="entry name" value="NAD(P)-binding Rossmann-fold domains"/>
    <property type="match status" value="1"/>
</dbReference>
<evidence type="ECO:0000259" key="2">
    <source>
        <dbReference type="Pfam" id="PF22725"/>
    </source>
</evidence>
<dbReference type="PANTHER" id="PTHR43708:SF3">
    <property type="entry name" value="OXIDOREDUCTASE"/>
    <property type="match status" value="1"/>
</dbReference>
<keyword evidence="4" id="KW-1185">Reference proteome</keyword>
<dbReference type="Gene3D" id="3.30.360.10">
    <property type="entry name" value="Dihydrodipicolinate Reductase, domain 2"/>
    <property type="match status" value="1"/>
</dbReference>
<dbReference type="AlphaFoldDB" id="A0A1W1UHW6"/>
<proteinExistence type="predicted"/>
<sequence length="378" mass="40611">MRPLKLRMGMVGGGQGAFIGAVHRMAATLDGEIELVAGALSSTPERSRASGEALGLPDERNYGSWQDMLAGELAREDRIDLVAIVTPNHLHYPVAKAFAEAGIHVVCDKPLVHTSEQAQDLVRVVNASGVVFAVTYNYTGYPMVKQARHMVRTGQLGDIRKVAVEYRQGWLAGPLEGNKQADWRTDPSRSGLGGAVGDIGTHAENLMSAVTGLELEAVCADLTAFVPGRMLDDDASALLRFRGGAKGILTVSQVEIGGENDLRLRVHGTKGSLSWRQEDPNRLLFDSLDAPQQVLTRSGPGLCGEAQGATRLPAGHPEGFIEAFANVYRAAATHIRAKAEGREYTPDYPTVEDGARGVRFIEKMVESSGSAEKWTVLD</sequence>
<dbReference type="EMBL" id="FWWU01000004">
    <property type="protein sequence ID" value="SMB80667.1"/>
    <property type="molecule type" value="Genomic_DNA"/>
</dbReference>
<dbReference type="InterPro" id="IPR055170">
    <property type="entry name" value="GFO_IDH_MocA-like_dom"/>
</dbReference>
<name>A0A1W1UHW6_9DEIO</name>
<dbReference type="Pfam" id="PF22725">
    <property type="entry name" value="GFO_IDH_MocA_C3"/>
    <property type="match status" value="1"/>
</dbReference>
<dbReference type="PANTHER" id="PTHR43708">
    <property type="entry name" value="CONSERVED EXPRESSED OXIDOREDUCTASE (EUROFUNG)"/>
    <property type="match status" value="1"/>
</dbReference>